<dbReference type="EMBL" id="JABFCS010000001">
    <property type="protein sequence ID" value="NNU42407.1"/>
    <property type="molecule type" value="Genomic_DNA"/>
</dbReference>
<organism evidence="1 2">
    <name type="scientific">Ramlibacter montanisoli</name>
    <dbReference type="NCBI Taxonomy" id="2732512"/>
    <lineage>
        <taxon>Bacteria</taxon>
        <taxon>Pseudomonadati</taxon>
        <taxon>Pseudomonadota</taxon>
        <taxon>Betaproteobacteria</taxon>
        <taxon>Burkholderiales</taxon>
        <taxon>Comamonadaceae</taxon>
        <taxon>Ramlibacter</taxon>
    </lineage>
</organism>
<evidence type="ECO:0000313" key="1">
    <source>
        <dbReference type="EMBL" id="NNU42407.1"/>
    </source>
</evidence>
<accession>A0A849K8K2</accession>
<proteinExistence type="predicted"/>
<reference evidence="1 2" key="1">
    <citation type="submission" date="2020-05" db="EMBL/GenBank/DDBJ databases">
        <authorList>
            <person name="Khan S.A."/>
            <person name="Jeon C.O."/>
            <person name="Chun B.H."/>
        </authorList>
    </citation>
    <scope>NUCLEOTIDE SEQUENCE [LARGE SCALE GENOMIC DNA]</scope>
    <source>
        <strain evidence="1 2">B156</strain>
    </source>
</reference>
<keyword evidence="2" id="KW-1185">Reference proteome</keyword>
<sequence length="147" mass="15552">MSAGAHGKELLALGFSVDEVVHDYGDLCQAITDLAFEMDAPFAVHEFRTLNRCLDNGIASAVTAFSNHRDLSLAAERQGEAGESREGLRQSLRSSLATATYAVAALEIGNLPISGSTGAILKRSLAAMTRQVGGPTVEELKDDFGKN</sequence>
<name>A0A849K8K2_9BURK</name>
<reference evidence="1 2" key="2">
    <citation type="submission" date="2020-06" db="EMBL/GenBank/DDBJ databases">
        <title>Ramlibacter rhizophilus sp. nov., isolated from rhizosphere soil of national flower Mugunghwa from South Korea.</title>
        <authorList>
            <person name="Zheng-Fei Y."/>
            <person name="Huan T."/>
        </authorList>
    </citation>
    <scope>NUCLEOTIDE SEQUENCE [LARGE SCALE GENOMIC DNA]</scope>
    <source>
        <strain evidence="1 2">B156</strain>
    </source>
</reference>
<gene>
    <name evidence="1" type="ORF">HK415_03385</name>
</gene>
<dbReference type="AlphaFoldDB" id="A0A849K8K2"/>
<dbReference type="RefSeq" id="WP_171556774.1">
    <property type="nucleotide sequence ID" value="NZ_JABFCS010000001.1"/>
</dbReference>
<comment type="caution">
    <text evidence="1">The sequence shown here is derived from an EMBL/GenBank/DDBJ whole genome shotgun (WGS) entry which is preliminary data.</text>
</comment>
<dbReference type="Proteomes" id="UP000552954">
    <property type="component" value="Unassembled WGS sequence"/>
</dbReference>
<protein>
    <submittedName>
        <fullName evidence="1">Uncharacterized protein</fullName>
    </submittedName>
</protein>
<evidence type="ECO:0000313" key="2">
    <source>
        <dbReference type="Proteomes" id="UP000552954"/>
    </source>
</evidence>